<protein>
    <submittedName>
        <fullName evidence="1">Uncharacterized protein</fullName>
    </submittedName>
</protein>
<name>A0A3T0N2B9_9RHOB</name>
<gene>
    <name evidence="1" type="ORF">EBB79_09820</name>
</gene>
<dbReference type="EMBL" id="CP033219">
    <property type="protein sequence ID" value="AZV78141.1"/>
    <property type="molecule type" value="Genomic_DNA"/>
</dbReference>
<dbReference type="AlphaFoldDB" id="A0A3T0N2B9"/>
<evidence type="ECO:0000313" key="2">
    <source>
        <dbReference type="Proteomes" id="UP000283063"/>
    </source>
</evidence>
<accession>A0A3T0N2B9</accession>
<dbReference type="Proteomes" id="UP000283063">
    <property type="component" value="Chromosome"/>
</dbReference>
<organism evidence="1 2">
    <name type="scientific">Parasedimentitalea marina</name>
    <dbReference type="NCBI Taxonomy" id="2483033"/>
    <lineage>
        <taxon>Bacteria</taxon>
        <taxon>Pseudomonadati</taxon>
        <taxon>Pseudomonadota</taxon>
        <taxon>Alphaproteobacteria</taxon>
        <taxon>Rhodobacterales</taxon>
        <taxon>Paracoccaceae</taxon>
        <taxon>Parasedimentitalea</taxon>
    </lineage>
</organism>
<evidence type="ECO:0000313" key="1">
    <source>
        <dbReference type="EMBL" id="AZV78141.1"/>
    </source>
</evidence>
<proteinExistence type="predicted"/>
<reference evidence="1 2" key="1">
    <citation type="submission" date="2018-10" db="EMBL/GenBank/DDBJ databases">
        <title>Parasedimentitalea marina sp. nov., a psychrophilic bacterium isolated from deep seawater of the New Britain Trench.</title>
        <authorList>
            <person name="Cao J."/>
        </authorList>
    </citation>
    <scope>NUCLEOTIDE SEQUENCE [LARGE SCALE GENOMIC DNA]</scope>
    <source>
        <strain evidence="1 2">W43</strain>
    </source>
</reference>
<keyword evidence="2" id="KW-1185">Reference proteome</keyword>
<dbReference type="KEGG" id="sedi:EBB79_09820"/>
<sequence length="60" mass="6373">MLVYGYDASLPEPTMSMETETNSSGGTDAVKMADSTMVMRLVNADDTFDVSTDIASLSDS</sequence>